<evidence type="ECO:0000259" key="2">
    <source>
        <dbReference type="Pfam" id="PF00535"/>
    </source>
</evidence>
<dbReference type="CDD" id="cd04184">
    <property type="entry name" value="GT2_RfbC_Mx_like"/>
    <property type="match status" value="1"/>
</dbReference>
<dbReference type="GO" id="GO:0016740">
    <property type="term" value="F:transferase activity"/>
    <property type="evidence" value="ECO:0007669"/>
    <property type="project" value="UniProtKB-KW"/>
</dbReference>
<sequence>MTQQNHNYKKHVGPDEEGPSTVSELKRQLESAQLRLKCCEFRVSNLQQQLNAMHDSLSWRVTGPVRRIADWLGSKTGLVFAAVSNVRNENDLMYAEWLRTFDILGENERQKIADHIEQLPYRPLISILMPVYNTPEKWLRLAIDSVRAQLYPNWELCIADDASTASHVRPILEEYQSLDPRIRGIFRTNNGHISAASNSALELATGDYVALLDHDDELTPDALYMIAVELNRYPDADIVYSDEDKIDEDGCRFQPFFKPDWNPDLFYSQNYICHLAAYRRSLVGKVGGFREGFEGSQDYDLCLRCSAASTAANIRHITKILYHWRAIKGSTAVSTSQKSYAENAGIKALKDHFAKIDPKIEVSKGDRSTTYFVTYPLPSILPLVSIIIPTRDCVKVLKTCVSSIIAKTSYKNFELIIVDNQSAEPETIRYFSELRRDPRIRILPYDAPFNYSAVNNYAVRQAQGDLICLCNNDLEVISADWLTTMVRHAIRPEIGAVGAKLYYPDGRIQHGGVVLGIGGVAGHAYQGSPKDYVDVWGRLILPQGISAVTAACLMVRKEIFTEVGGLDEKNLAVAFNDIDFCLKVREAGYRNLWTPMARLYHHESYSRGHEDTPEKKARFEKEIEYMQQRWGALLFNDPYYNPNLTLEMADFSLAWPPRVDKPWEEARS</sequence>
<dbReference type="AlphaFoldDB" id="A0A562WRI4"/>
<protein>
    <submittedName>
        <fullName evidence="3">GT2 family glycosyltransferase</fullName>
    </submittedName>
</protein>
<reference evidence="3 4" key="1">
    <citation type="submission" date="2019-07" db="EMBL/GenBank/DDBJ databases">
        <title>Genomic Encyclopedia of Archaeal and Bacterial Type Strains, Phase II (KMG-II): from individual species to whole genera.</title>
        <authorList>
            <person name="Goeker M."/>
        </authorList>
    </citation>
    <scope>NUCLEOTIDE SEQUENCE [LARGE SCALE GENOMIC DNA]</scope>
    <source>
        <strain evidence="3 4">ATCC BAA-1139</strain>
    </source>
</reference>
<comment type="caution">
    <text evidence="3">The sequence shown here is derived from an EMBL/GenBank/DDBJ whole genome shotgun (WGS) entry which is preliminary data.</text>
</comment>
<organism evidence="3 4">
    <name type="scientific">Geobacter argillaceus</name>
    <dbReference type="NCBI Taxonomy" id="345631"/>
    <lineage>
        <taxon>Bacteria</taxon>
        <taxon>Pseudomonadati</taxon>
        <taxon>Thermodesulfobacteriota</taxon>
        <taxon>Desulfuromonadia</taxon>
        <taxon>Geobacterales</taxon>
        <taxon>Geobacteraceae</taxon>
        <taxon>Geobacter</taxon>
    </lineage>
</organism>
<dbReference type="PANTHER" id="PTHR43179:SF7">
    <property type="entry name" value="RHAMNOSYLTRANSFERASE WBBL"/>
    <property type="match status" value="1"/>
</dbReference>
<dbReference type="SUPFAM" id="SSF53448">
    <property type="entry name" value="Nucleotide-diphospho-sugar transferases"/>
    <property type="match status" value="2"/>
</dbReference>
<dbReference type="EMBL" id="VLLN01000002">
    <property type="protein sequence ID" value="TWJ33022.1"/>
    <property type="molecule type" value="Genomic_DNA"/>
</dbReference>
<keyword evidence="4" id="KW-1185">Reference proteome</keyword>
<feature type="region of interest" description="Disordered" evidence="1">
    <location>
        <begin position="1"/>
        <end position="23"/>
    </location>
</feature>
<dbReference type="Gene3D" id="3.90.550.10">
    <property type="entry name" value="Spore Coat Polysaccharide Biosynthesis Protein SpsA, Chain A"/>
    <property type="match status" value="2"/>
</dbReference>
<feature type="domain" description="Glycosyltransferase 2-like" evidence="2">
    <location>
        <begin position="126"/>
        <end position="285"/>
    </location>
</feature>
<feature type="domain" description="Glycosyltransferase 2-like" evidence="2">
    <location>
        <begin position="385"/>
        <end position="506"/>
    </location>
</feature>
<gene>
    <name evidence="3" type="ORF">JN12_00433</name>
</gene>
<name>A0A562WRI4_9BACT</name>
<evidence type="ECO:0000313" key="3">
    <source>
        <dbReference type="EMBL" id="TWJ33022.1"/>
    </source>
</evidence>
<accession>A0A562WRI4</accession>
<keyword evidence="3" id="KW-0808">Transferase</keyword>
<proteinExistence type="predicted"/>
<dbReference type="InterPro" id="IPR029044">
    <property type="entry name" value="Nucleotide-diphossugar_trans"/>
</dbReference>
<dbReference type="Pfam" id="PF00535">
    <property type="entry name" value="Glycos_transf_2"/>
    <property type="match status" value="2"/>
</dbReference>
<dbReference type="PANTHER" id="PTHR43179">
    <property type="entry name" value="RHAMNOSYLTRANSFERASE WBBL"/>
    <property type="match status" value="1"/>
</dbReference>
<dbReference type="InterPro" id="IPR001173">
    <property type="entry name" value="Glyco_trans_2-like"/>
</dbReference>
<dbReference type="Proteomes" id="UP000319449">
    <property type="component" value="Unassembled WGS sequence"/>
</dbReference>
<evidence type="ECO:0000256" key="1">
    <source>
        <dbReference type="SAM" id="MobiDB-lite"/>
    </source>
</evidence>
<dbReference type="OrthoDB" id="9816564at2"/>
<evidence type="ECO:0000313" key="4">
    <source>
        <dbReference type="Proteomes" id="UP000319449"/>
    </source>
</evidence>
<dbReference type="CDD" id="cd04186">
    <property type="entry name" value="GT_2_like_c"/>
    <property type="match status" value="1"/>
</dbReference>